<reference evidence="18 19" key="1">
    <citation type="submission" date="2024-03" db="EMBL/GenBank/DDBJ databases">
        <authorList>
            <person name="Martinez-Hernandez J."/>
        </authorList>
    </citation>
    <scope>NUCLEOTIDE SEQUENCE [LARGE SCALE GENOMIC DNA]</scope>
</reference>
<evidence type="ECO:0000256" key="11">
    <source>
        <dbReference type="ARBA" id="ARBA00022989"/>
    </source>
</evidence>
<accession>A0AAV1WPJ6</accession>
<dbReference type="PROSITE" id="PS50089">
    <property type="entry name" value="ZF_RING_2"/>
    <property type="match status" value="1"/>
</dbReference>
<dbReference type="AlphaFoldDB" id="A0AAV1WPJ6"/>
<dbReference type="SUPFAM" id="SSF57850">
    <property type="entry name" value="RING/U-box"/>
    <property type="match status" value="1"/>
</dbReference>
<keyword evidence="9" id="KW-0833">Ubl conjugation pathway</keyword>
<evidence type="ECO:0000256" key="12">
    <source>
        <dbReference type="ARBA" id="ARBA00023136"/>
    </source>
</evidence>
<evidence type="ECO:0000256" key="8">
    <source>
        <dbReference type="ARBA" id="ARBA00022771"/>
    </source>
</evidence>
<evidence type="ECO:0000256" key="14">
    <source>
        <dbReference type="PROSITE-ProRule" id="PRU00175"/>
    </source>
</evidence>
<dbReference type="PANTHER" id="PTHR46539">
    <property type="entry name" value="E3 UBIQUITIN-PROTEIN LIGASE ATL42"/>
    <property type="match status" value="1"/>
</dbReference>
<evidence type="ECO:0000256" key="3">
    <source>
        <dbReference type="ARBA" id="ARBA00004906"/>
    </source>
</evidence>
<evidence type="ECO:0000256" key="10">
    <source>
        <dbReference type="ARBA" id="ARBA00022833"/>
    </source>
</evidence>
<keyword evidence="6 16" id="KW-0812">Transmembrane</keyword>
<feature type="compositionally biased region" description="Low complexity" evidence="15">
    <location>
        <begin position="245"/>
        <end position="257"/>
    </location>
</feature>
<evidence type="ECO:0000256" key="4">
    <source>
        <dbReference type="ARBA" id="ARBA00012483"/>
    </source>
</evidence>
<evidence type="ECO:0000256" key="5">
    <source>
        <dbReference type="ARBA" id="ARBA00022679"/>
    </source>
</evidence>
<feature type="domain" description="RING-type" evidence="17">
    <location>
        <begin position="111"/>
        <end position="153"/>
    </location>
</feature>
<evidence type="ECO:0000313" key="19">
    <source>
        <dbReference type="Proteomes" id="UP001497480"/>
    </source>
</evidence>
<comment type="subcellular location">
    <subcellularLocation>
        <location evidence="2">Membrane</location>
        <topology evidence="2">Single-pass membrane protein</topology>
    </subcellularLocation>
</comment>
<evidence type="ECO:0000256" key="15">
    <source>
        <dbReference type="SAM" id="MobiDB-lite"/>
    </source>
</evidence>
<dbReference type="EMBL" id="CAXHTB010000008">
    <property type="protein sequence ID" value="CAL0311274.1"/>
    <property type="molecule type" value="Genomic_DNA"/>
</dbReference>
<gene>
    <name evidence="18" type="ORF">LLUT_LOCUS12334</name>
</gene>
<evidence type="ECO:0000313" key="18">
    <source>
        <dbReference type="EMBL" id="CAL0311274.1"/>
    </source>
</evidence>
<keyword evidence="12 16" id="KW-0472">Membrane</keyword>
<evidence type="ECO:0000256" key="1">
    <source>
        <dbReference type="ARBA" id="ARBA00000900"/>
    </source>
</evidence>
<keyword evidence="11 16" id="KW-1133">Transmembrane helix</keyword>
<keyword evidence="8 14" id="KW-0863">Zinc-finger</keyword>
<evidence type="ECO:0000256" key="13">
    <source>
        <dbReference type="ARBA" id="ARBA00024209"/>
    </source>
</evidence>
<keyword evidence="10" id="KW-0862">Zinc</keyword>
<comment type="similarity">
    <text evidence="13">Belongs to the RING-type zinc finger family. ATL subfamily.</text>
</comment>
<evidence type="ECO:0000256" key="6">
    <source>
        <dbReference type="ARBA" id="ARBA00022692"/>
    </source>
</evidence>
<dbReference type="EC" id="2.3.2.27" evidence="4"/>
<evidence type="ECO:0000256" key="2">
    <source>
        <dbReference type="ARBA" id="ARBA00004167"/>
    </source>
</evidence>
<evidence type="ECO:0000256" key="9">
    <source>
        <dbReference type="ARBA" id="ARBA00022786"/>
    </source>
</evidence>
<dbReference type="PANTHER" id="PTHR46539:SF21">
    <property type="entry name" value="LOW QUALITY PROTEIN: RING-H2 FINGER PROTEIN ATL3-LIKE"/>
    <property type="match status" value="1"/>
</dbReference>
<dbReference type="InterPro" id="IPR013083">
    <property type="entry name" value="Znf_RING/FYVE/PHD"/>
</dbReference>
<dbReference type="GO" id="GO:0061630">
    <property type="term" value="F:ubiquitin protein ligase activity"/>
    <property type="evidence" value="ECO:0007669"/>
    <property type="project" value="UniProtKB-EC"/>
</dbReference>
<dbReference type="SMART" id="SM00184">
    <property type="entry name" value="RING"/>
    <property type="match status" value="1"/>
</dbReference>
<comment type="pathway">
    <text evidence="3">Protein modification; protein ubiquitination.</text>
</comment>
<dbReference type="Proteomes" id="UP001497480">
    <property type="component" value="Unassembled WGS sequence"/>
</dbReference>
<comment type="catalytic activity">
    <reaction evidence="1">
        <text>S-ubiquitinyl-[E2 ubiquitin-conjugating enzyme]-L-cysteine + [acceptor protein]-L-lysine = [E2 ubiquitin-conjugating enzyme]-L-cysteine + N(6)-ubiquitinyl-[acceptor protein]-L-lysine.</text>
        <dbReference type="EC" id="2.3.2.27"/>
    </reaction>
</comment>
<evidence type="ECO:0000256" key="7">
    <source>
        <dbReference type="ARBA" id="ARBA00022723"/>
    </source>
</evidence>
<keyword evidence="7" id="KW-0479">Metal-binding</keyword>
<feature type="region of interest" description="Disordered" evidence="15">
    <location>
        <begin position="244"/>
        <end position="266"/>
    </location>
</feature>
<name>A0AAV1WPJ6_LUPLU</name>
<comment type="caution">
    <text evidence="18">The sequence shown here is derived from an EMBL/GenBank/DDBJ whole genome shotgun (WGS) entry which is preliminary data.</text>
</comment>
<dbReference type="GO" id="GO:0008270">
    <property type="term" value="F:zinc ion binding"/>
    <property type="evidence" value="ECO:0007669"/>
    <property type="project" value="UniProtKB-KW"/>
</dbReference>
<protein>
    <recommendedName>
        <fullName evidence="4">RING-type E3 ubiquitin transferase</fullName>
        <ecNumber evidence="4">2.3.2.27</ecNumber>
    </recommendedName>
</protein>
<dbReference type="FunFam" id="3.30.40.10:FF:000475">
    <property type="entry name" value="RING-H2 finger protein ATL3"/>
    <property type="match status" value="1"/>
</dbReference>
<evidence type="ECO:0000256" key="16">
    <source>
        <dbReference type="SAM" id="Phobius"/>
    </source>
</evidence>
<proteinExistence type="inferred from homology"/>
<keyword evidence="5" id="KW-0808">Transferase</keyword>
<keyword evidence="19" id="KW-1185">Reference proteome</keyword>
<feature type="transmembrane region" description="Helical" evidence="16">
    <location>
        <begin position="24"/>
        <end position="46"/>
    </location>
</feature>
<dbReference type="Pfam" id="PF13639">
    <property type="entry name" value="zf-RING_2"/>
    <property type="match status" value="1"/>
</dbReference>
<feature type="region of interest" description="Disordered" evidence="15">
    <location>
        <begin position="284"/>
        <end position="303"/>
    </location>
</feature>
<sequence>MNDTSSISTQKLGESPAIELTGKIMIVAIILLFLVVVFCFFLHLYAKFSSNREGAIATGSRRLRRLRRIVFATGPEPPSDGALRKGLDPLVLRSMPIMVFQCEEFKDGLECAVCLCDVVEGEKTRLLPKCNHGFHVDCIDMWFQSHSSCPICRNPLGSESCSSSVRQNASENSEQLEAQNSPNFPTNVFIWGNHSQISSIGAVLEESSIIISSSSSSSSTTTNAASSASCSSNRNHGMLVIDIPSEGTSSSISPSASRFAEDDLKSPMSARLRSLKRLFSWDRRLNPRSPSPIDVEQGGEAQR</sequence>
<evidence type="ECO:0000259" key="17">
    <source>
        <dbReference type="PROSITE" id="PS50089"/>
    </source>
</evidence>
<dbReference type="CDD" id="cd16461">
    <property type="entry name" value="RING-H2_EL5-like"/>
    <property type="match status" value="1"/>
</dbReference>
<organism evidence="18 19">
    <name type="scientific">Lupinus luteus</name>
    <name type="common">European yellow lupine</name>
    <dbReference type="NCBI Taxonomy" id="3873"/>
    <lineage>
        <taxon>Eukaryota</taxon>
        <taxon>Viridiplantae</taxon>
        <taxon>Streptophyta</taxon>
        <taxon>Embryophyta</taxon>
        <taxon>Tracheophyta</taxon>
        <taxon>Spermatophyta</taxon>
        <taxon>Magnoliopsida</taxon>
        <taxon>eudicotyledons</taxon>
        <taxon>Gunneridae</taxon>
        <taxon>Pentapetalae</taxon>
        <taxon>rosids</taxon>
        <taxon>fabids</taxon>
        <taxon>Fabales</taxon>
        <taxon>Fabaceae</taxon>
        <taxon>Papilionoideae</taxon>
        <taxon>50 kb inversion clade</taxon>
        <taxon>genistoids sensu lato</taxon>
        <taxon>core genistoids</taxon>
        <taxon>Genisteae</taxon>
        <taxon>Lupinus</taxon>
    </lineage>
</organism>
<dbReference type="InterPro" id="IPR001841">
    <property type="entry name" value="Znf_RING"/>
</dbReference>
<dbReference type="GO" id="GO:0016020">
    <property type="term" value="C:membrane"/>
    <property type="evidence" value="ECO:0007669"/>
    <property type="project" value="UniProtKB-SubCell"/>
</dbReference>
<dbReference type="Gene3D" id="3.30.40.10">
    <property type="entry name" value="Zinc/RING finger domain, C3HC4 (zinc finger)"/>
    <property type="match status" value="1"/>
</dbReference>